<dbReference type="GO" id="GO:0002161">
    <property type="term" value="F:aminoacyl-tRNA deacylase activity"/>
    <property type="evidence" value="ECO:0007669"/>
    <property type="project" value="InterPro"/>
</dbReference>
<dbReference type="Pfam" id="PF04073">
    <property type="entry name" value="tRNA_edit"/>
    <property type="match status" value="1"/>
</dbReference>
<keyword evidence="2 4" id="KW-0648">Protein biosynthesis</keyword>
<keyword evidence="3 4" id="KW-0456">Lyase</keyword>
<dbReference type="STRING" id="1184609.KILIM_033_00650"/>
<dbReference type="PANTHER" id="PTHR30411">
    <property type="entry name" value="CYTOPLASMIC PROTEIN"/>
    <property type="match status" value="1"/>
</dbReference>
<evidence type="ECO:0000256" key="4">
    <source>
        <dbReference type="PIRNR" id="PIRNR006181"/>
    </source>
</evidence>
<dbReference type="Gene3D" id="3.90.960.10">
    <property type="entry name" value="YbaK/aminoacyl-tRNA synthetase-associated domain"/>
    <property type="match status" value="1"/>
</dbReference>
<dbReference type="GO" id="GO:0006412">
    <property type="term" value="P:translation"/>
    <property type="evidence" value="ECO:0007669"/>
    <property type="project" value="UniProtKB-KW"/>
</dbReference>
<feature type="region of interest" description="Disordered" evidence="5">
    <location>
        <begin position="46"/>
        <end position="70"/>
    </location>
</feature>
<evidence type="ECO:0000313" key="7">
    <source>
        <dbReference type="EMBL" id="GAB96245.1"/>
    </source>
</evidence>
<dbReference type="InterPro" id="IPR007214">
    <property type="entry name" value="YbaK/aa-tRNA-synth-assoc-dom"/>
</dbReference>
<gene>
    <name evidence="7" type="ORF">KILIM_033_00650</name>
</gene>
<evidence type="ECO:0000259" key="6">
    <source>
        <dbReference type="Pfam" id="PF04073"/>
    </source>
</evidence>
<dbReference type="InterPro" id="IPR004369">
    <property type="entry name" value="Prolyl-tRNA_editing_YbaK/EbsC"/>
</dbReference>
<organism evidence="7 8">
    <name type="scientific">Kineosphaera limosa NBRC 100340</name>
    <dbReference type="NCBI Taxonomy" id="1184609"/>
    <lineage>
        <taxon>Bacteria</taxon>
        <taxon>Bacillati</taxon>
        <taxon>Actinomycetota</taxon>
        <taxon>Actinomycetes</taxon>
        <taxon>Micrococcales</taxon>
        <taxon>Dermatophilaceae</taxon>
        <taxon>Kineosphaera</taxon>
    </lineage>
</organism>
<protein>
    <recommendedName>
        <fullName evidence="4">Cys-tRNA(Pro)/Cys-tRNA(Cys) deacylase</fullName>
        <ecNumber evidence="4">4.2.-.-</ecNumber>
    </recommendedName>
</protein>
<dbReference type="PANTHER" id="PTHR30411:SF0">
    <property type="entry name" value="CYS-TRNA(PRO)_CYS-TRNA(CYS) DEACYLASE YBAK"/>
    <property type="match status" value="1"/>
</dbReference>
<dbReference type="PIRSF" id="PIRSF006181">
    <property type="entry name" value="EbsC_YbaK"/>
    <property type="match status" value="1"/>
</dbReference>
<evidence type="ECO:0000313" key="8">
    <source>
        <dbReference type="Proteomes" id="UP000008366"/>
    </source>
</evidence>
<accession>K6WAL0</accession>
<evidence type="ECO:0000256" key="2">
    <source>
        <dbReference type="ARBA" id="ARBA00022917"/>
    </source>
</evidence>
<feature type="domain" description="YbaK/aminoacyl-tRNA synthetase-associated" evidence="6">
    <location>
        <begin position="75"/>
        <end position="162"/>
    </location>
</feature>
<dbReference type="InterPro" id="IPR036754">
    <property type="entry name" value="YbaK/aa-tRNA-synt-asso_dom_sf"/>
</dbReference>
<dbReference type="EMBL" id="BAHD01000033">
    <property type="protein sequence ID" value="GAB96245.1"/>
    <property type="molecule type" value="Genomic_DNA"/>
</dbReference>
<dbReference type="EC" id="4.2.-.-" evidence="4"/>
<evidence type="ECO:0000256" key="3">
    <source>
        <dbReference type="ARBA" id="ARBA00023239"/>
    </source>
</evidence>
<dbReference type="AlphaFoldDB" id="K6WAL0"/>
<sequence>MPFTEHEYAHDPRATSYGLEAAQALGLDPAVVFKTLLLSVEGMTAAAPGGAGQSPGQLLGQSPGQGSGHGSGAGLGVVVLPVDTSVDLKAAATAFGGKRPALADPAAAQRSTGYVVGGISPFGQKRRLPTVLDESAQQHPAIYVSGGRRGYDLGVAPDDLVRVLGARVAAIAR</sequence>
<comment type="similarity">
    <text evidence="1 4">Belongs to the prolyl-tRNA editing family. YbaK/EbsC subfamily.</text>
</comment>
<evidence type="ECO:0000256" key="5">
    <source>
        <dbReference type="SAM" id="MobiDB-lite"/>
    </source>
</evidence>
<dbReference type="GO" id="GO:0016829">
    <property type="term" value="F:lyase activity"/>
    <property type="evidence" value="ECO:0007669"/>
    <property type="project" value="UniProtKB-KW"/>
</dbReference>
<name>K6WAL0_9MICO</name>
<dbReference type="SUPFAM" id="SSF55826">
    <property type="entry name" value="YbaK/ProRS associated domain"/>
    <property type="match status" value="1"/>
</dbReference>
<proteinExistence type="inferred from homology"/>
<keyword evidence="8" id="KW-1185">Reference proteome</keyword>
<dbReference type="CDD" id="cd00002">
    <property type="entry name" value="YbaK_deacylase"/>
    <property type="match status" value="1"/>
</dbReference>
<reference evidence="7 8" key="1">
    <citation type="submission" date="2012-08" db="EMBL/GenBank/DDBJ databases">
        <title>Whole genome shotgun sequence of Kineosphaera limosa NBRC 100340.</title>
        <authorList>
            <person name="Yoshida I."/>
            <person name="Isaki S."/>
            <person name="Hosoyama A."/>
            <person name="Tsuchikane K."/>
            <person name="Katsumata H."/>
            <person name="Ando Y."/>
            <person name="Ohji S."/>
            <person name="Hamada M."/>
            <person name="Tamura T."/>
            <person name="Yamazoe A."/>
            <person name="Yamazaki S."/>
            <person name="Fujita N."/>
        </authorList>
    </citation>
    <scope>NUCLEOTIDE SEQUENCE [LARGE SCALE GENOMIC DNA]</scope>
    <source>
        <strain evidence="7 8">NBRC 100340</strain>
    </source>
</reference>
<comment type="caution">
    <text evidence="7">The sequence shown here is derived from an EMBL/GenBank/DDBJ whole genome shotgun (WGS) entry which is preliminary data.</text>
</comment>
<dbReference type="eggNOG" id="COG2606">
    <property type="taxonomic scope" value="Bacteria"/>
</dbReference>
<evidence type="ECO:0000256" key="1">
    <source>
        <dbReference type="ARBA" id="ARBA00009798"/>
    </source>
</evidence>
<dbReference type="Proteomes" id="UP000008366">
    <property type="component" value="Unassembled WGS sequence"/>
</dbReference>